<feature type="region of interest" description="Disordered" evidence="1">
    <location>
        <begin position="1"/>
        <end position="21"/>
    </location>
</feature>
<dbReference type="EMBL" id="CP084930">
    <property type="protein sequence ID" value="USI73034.1"/>
    <property type="molecule type" value="Genomic_DNA"/>
</dbReference>
<dbReference type="Proteomes" id="UP001056937">
    <property type="component" value="Chromosome 1"/>
</dbReference>
<proteinExistence type="predicted"/>
<evidence type="ECO:0000313" key="3">
    <source>
        <dbReference type="Proteomes" id="UP001056937"/>
    </source>
</evidence>
<dbReference type="RefSeq" id="WP_252166845.1">
    <property type="nucleotide sequence ID" value="NZ_CP084930.1"/>
</dbReference>
<evidence type="ECO:0000256" key="1">
    <source>
        <dbReference type="SAM" id="MobiDB-lite"/>
    </source>
</evidence>
<accession>A0ABY4X7V3</accession>
<organism evidence="2 3">
    <name type="scientific">Sphingomonas morindae</name>
    <dbReference type="NCBI Taxonomy" id="1541170"/>
    <lineage>
        <taxon>Bacteria</taxon>
        <taxon>Pseudomonadati</taxon>
        <taxon>Pseudomonadota</taxon>
        <taxon>Alphaproteobacteria</taxon>
        <taxon>Sphingomonadales</taxon>
        <taxon>Sphingomonadaceae</taxon>
        <taxon>Sphingomonas</taxon>
    </lineage>
</organism>
<feature type="compositionally biased region" description="Polar residues" evidence="1">
    <location>
        <begin position="1"/>
        <end position="11"/>
    </location>
</feature>
<evidence type="ECO:0000313" key="2">
    <source>
        <dbReference type="EMBL" id="USI73034.1"/>
    </source>
</evidence>
<name>A0ABY4X7V3_9SPHN</name>
<protein>
    <recommendedName>
        <fullName evidence="4">DUF883 family protein</fullName>
    </recommendedName>
</protein>
<evidence type="ECO:0008006" key="4">
    <source>
        <dbReference type="Google" id="ProtNLM"/>
    </source>
</evidence>
<sequence length="167" mass="16350">MSASDNSQPATSGAAGVKKPLRDGIDSVKAHLGDAAHAAQTATHGALDRAGEAYASGLDKARGAGEGIGANPLTALAGGLVLGVALGALLPRTERETALFGAAGQRLNGAARDAAEAARGAGRDKLAELGFSRDSARDTMKSLFEAVIAAATSAGSAAADAARTSGR</sequence>
<reference evidence="2" key="1">
    <citation type="journal article" date="2022" name="Toxins">
        <title>Genomic Analysis of Sphingopyxis sp. USTB-05 for Biodegrading Cyanobacterial Hepatotoxins.</title>
        <authorList>
            <person name="Liu C."/>
            <person name="Xu Q."/>
            <person name="Zhao Z."/>
            <person name="Zhang H."/>
            <person name="Liu X."/>
            <person name="Yin C."/>
            <person name="Liu Y."/>
            <person name="Yan H."/>
        </authorList>
    </citation>
    <scope>NUCLEOTIDE SEQUENCE</scope>
    <source>
        <strain evidence="2">NBD5</strain>
    </source>
</reference>
<keyword evidence="3" id="KW-1185">Reference proteome</keyword>
<gene>
    <name evidence="2" type="ORF">LHA26_00715</name>
</gene>